<keyword evidence="2" id="KW-1185">Reference proteome</keyword>
<evidence type="ECO:0000313" key="1">
    <source>
        <dbReference type="EMBL" id="CRK84585.1"/>
    </source>
</evidence>
<reference evidence="2" key="1">
    <citation type="submission" date="2015-05" db="EMBL/GenBank/DDBJ databases">
        <authorList>
            <person name="Urmite Genomes"/>
        </authorList>
    </citation>
    <scope>NUCLEOTIDE SEQUENCE [LARGE SCALE GENOMIC DNA]</scope>
    <source>
        <strain evidence="2">LF1</strain>
    </source>
</reference>
<accession>A0A0U1P2T6</accession>
<organism evidence="1 2">
    <name type="scientific">Neobacillus massiliamazoniensis</name>
    <dbReference type="NCBI Taxonomy" id="1499688"/>
    <lineage>
        <taxon>Bacteria</taxon>
        <taxon>Bacillati</taxon>
        <taxon>Bacillota</taxon>
        <taxon>Bacilli</taxon>
        <taxon>Bacillales</taxon>
        <taxon>Bacillaceae</taxon>
        <taxon>Neobacillus</taxon>
    </lineage>
</organism>
<dbReference type="STRING" id="1499688.BN000_04627"/>
<evidence type="ECO:0008006" key="3">
    <source>
        <dbReference type="Google" id="ProtNLM"/>
    </source>
</evidence>
<dbReference type="InterPro" id="IPR025368">
    <property type="entry name" value="DUF4272"/>
</dbReference>
<gene>
    <name evidence="1" type="ORF">BN000_04627</name>
</gene>
<dbReference type="EMBL" id="CVRB01000005">
    <property type="protein sequence ID" value="CRK84585.1"/>
    <property type="molecule type" value="Genomic_DNA"/>
</dbReference>
<dbReference type="AlphaFoldDB" id="A0A0U1P2T6"/>
<protein>
    <recommendedName>
        <fullName evidence="3">DUF4272 domain-containing protein</fullName>
    </recommendedName>
</protein>
<sequence>MAGMVYIAHQAPPSIIKGWIEEQDLFQYITEFEKGILEKSEIDVTPTEIMRLKWYVESLWALVWVLGINNNFRIDEPVGDNLIQMIPDVKKKQDFSTLEAQTLTRNYKEIYEQVDLYYRLHWYLVDARLNGKKHNKLDEGTIMERRKALEWVVTPGEEWEKIDLST</sequence>
<dbReference type="Proteomes" id="UP000199087">
    <property type="component" value="Unassembled WGS sequence"/>
</dbReference>
<dbReference type="Pfam" id="PF14094">
    <property type="entry name" value="DUF4272"/>
    <property type="match status" value="1"/>
</dbReference>
<proteinExistence type="predicted"/>
<evidence type="ECO:0000313" key="2">
    <source>
        <dbReference type="Proteomes" id="UP000199087"/>
    </source>
</evidence>
<name>A0A0U1P2T6_9BACI</name>